<dbReference type="Proteomes" id="UP000295506">
    <property type="component" value="Unassembled WGS sequence"/>
</dbReference>
<organism evidence="2 4">
    <name type="scientific">Pseudodesulfovibrio indicus</name>
    <dbReference type="NCBI Taxonomy" id="1716143"/>
    <lineage>
        <taxon>Bacteria</taxon>
        <taxon>Pseudomonadati</taxon>
        <taxon>Thermodesulfobacteriota</taxon>
        <taxon>Desulfovibrionia</taxon>
        <taxon>Desulfovibrionales</taxon>
        <taxon>Desulfovibrionaceae</taxon>
    </lineage>
</organism>
<dbReference type="KEGG" id="dej:AWY79_10450"/>
<evidence type="ECO:0000313" key="2">
    <source>
        <dbReference type="EMBL" id="TDT89907.1"/>
    </source>
</evidence>
<dbReference type="Pfam" id="PF13489">
    <property type="entry name" value="Methyltransf_23"/>
    <property type="match status" value="1"/>
</dbReference>
<keyword evidence="2" id="KW-0808">Transferase</keyword>
<dbReference type="EMBL" id="CP014206">
    <property type="protein sequence ID" value="AMK11506.1"/>
    <property type="molecule type" value="Genomic_DNA"/>
</dbReference>
<keyword evidence="3" id="KW-1185">Reference proteome</keyword>
<reference evidence="2 4" key="2">
    <citation type="submission" date="2019-03" db="EMBL/GenBank/DDBJ databases">
        <title>Genomic Encyclopedia of Type Strains, Phase IV (KMG-IV): sequencing the most valuable type-strain genomes for metagenomic binning, comparative biology and taxonomic classification.</title>
        <authorList>
            <person name="Goeker M."/>
        </authorList>
    </citation>
    <scope>NUCLEOTIDE SEQUENCE [LARGE SCALE GENOMIC DNA]</scope>
    <source>
        <strain evidence="2 4">DSM 101483</strain>
    </source>
</reference>
<dbReference type="OrthoDB" id="9802881at2"/>
<dbReference type="GO" id="GO:0008168">
    <property type="term" value="F:methyltransferase activity"/>
    <property type="evidence" value="ECO:0007669"/>
    <property type="project" value="UniProtKB-KW"/>
</dbReference>
<evidence type="ECO:0000313" key="4">
    <source>
        <dbReference type="Proteomes" id="UP000295506"/>
    </source>
</evidence>
<accession>A0A126QP25</accession>
<dbReference type="CDD" id="cd02440">
    <property type="entry name" value="AdoMet_MTases"/>
    <property type="match status" value="1"/>
</dbReference>
<name>A0A126QP25_9BACT</name>
<dbReference type="AlphaFoldDB" id="A0A126QP25"/>
<gene>
    <name evidence="1" type="ORF">AWY79_10450</name>
    <name evidence="2" type="ORF">EDC59_103205</name>
</gene>
<sequence>MNERHCILCGRQAFSLKVVNSYNISKCTGCGLEYADPMPTQAQLAAFYGDYADFRARTEVTRRNAERNLDGLLDKGYVGPQSRILDFGCGGNQFVAACRERGLGRSYGFDRYVFPDGDDLLVSLEDAERGGWDLICLWGVLEHLVDPVTTLRELRGMLAENGRIVCTTVCTEMRIPFQYKPPEHTLYFSRASFGELARASGLELVCVEDYFMEQDADVYLSILLRTMPDAYKARVSHSLPKFVEVPTNEVVAVFGR</sequence>
<evidence type="ECO:0000313" key="1">
    <source>
        <dbReference type="EMBL" id="AMK11506.1"/>
    </source>
</evidence>
<dbReference type="Gene3D" id="3.40.50.150">
    <property type="entry name" value="Vaccinia Virus protein VP39"/>
    <property type="match status" value="1"/>
</dbReference>
<dbReference type="EMBL" id="SOBK01000003">
    <property type="protein sequence ID" value="TDT89907.1"/>
    <property type="molecule type" value="Genomic_DNA"/>
</dbReference>
<dbReference type="Proteomes" id="UP000055611">
    <property type="component" value="Chromosome"/>
</dbReference>
<reference evidence="1 3" key="1">
    <citation type="journal article" date="2016" name="Front. Microbiol.">
        <title>Genome Sequence of the Piezophilic, Mesophilic Sulfate-Reducing Bacterium Desulfovibrio indicus J2T.</title>
        <authorList>
            <person name="Cao J."/>
            <person name="Maignien L."/>
            <person name="Shao Z."/>
            <person name="Alain K."/>
            <person name="Jebbar M."/>
        </authorList>
    </citation>
    <scope>NUCLEOTIDE SEQUENCE [LARGE SCALE GENOMIC DNA]</scope>
    <source>
        <strain evidence="1 3">J2</strain>
    </source>
</reference>
<dbReference type="InterPro" id="IPR029063">
    <property type="entry name" value="SAM-dependent_MTases_sf"/>
</dbReference>
<keyword evidence="2" id="KW-0489">Methyltransferase</keyword>
<dbReference type="RefSeq" id="WP_066803336.1">
    <property type="nucleotide sequence ID" value="NZ_CP014206.1"/>
</dbReference>
<evidence type="ECO:0000313" key="3">
    <source>
        <dbReference type="Proteomes" id="UP000055611"/>
    </source>
</evidence>
<proteinExistence type="predicted"/>
<dbReference type="SUPFAM" id="SSF53335">
    <property type="entry name" value="S-adenosyl-L-methionine-dependent methyltransferases"/>
    <property type="match status" value="1"/>
</dbReference>
<dbReference type="GO" id="GO:0032259">
    <property type="term" value="P:methylation"/>
    <property type="evidence" value="ECO:0007669"/>
    <property type="project" value="UniProtKB-KW"/>
</dbReference>
<protein>
    <submittedName>
        <fullName evidence="2">Methyltransferase family protein</fullName>
    </submittedName>
</protein>